<proteinExistence type="predicted"/>
<feature type="compositionally biased region" description="Basic and acidic residues" evidence="1">
    <location>
        <begin position="8"/>
        <end position="28"/>
    </location>
</feature>
<protein>
    <submittedName>
        <fullName evidence="2">Uncharacterized protein</fullName>
    </submittedName>
</protein>
<evidence type="ECO:0000313" key="2">
    <source>
        <dbReference type="EMBL" id="JAD87651.1"/>
    </source>
</evidence>
<sequence>MENTQNESRTETKQDDTKQDDESRQSKQDDEEARLEEYKKVIDQKTSLRQSNLNPERPGSYFFSLVVIPSDTLCTNNNSNEVLEDNNSNELLEVFCAIFLLNAGLFLQWSSNIIKLHKF</sequence>
<feature type="region of interest" description="Disordered" evidence="1">
    <location>
        <begin position="1"/>
        <end position="34"/>
    </location>
</feature>
<reference evidence="2" key="2">
    <citation type="journal article" date="2015" name="Data Brief">
        <title>Shoot transcriptome of the giant reed, Arundo donax.</title>
        <authorList>
            <person name="Barrero R.A."/>
            <person name="Guerrero F.D."/>
            <person name="Moolhuijzen P."/>
            <person name="Goolsby J.A."/>
            <person name="Tidwell J."/>
            <person name="Bellgard S.E."/>
            <person name="Bellgard M.I."/>
        </authorList>
    </citation>
    <scope>NUCLEOTIDE SEQUENCE</scope>
    <source>
        <tissue evidence="2">Shoot tissue taken approximately 20 cm above the soil surface</tissue>
    </source>
</reference>
<reference evidence="2" key="1">
    <citation type="submission" date="2014-09" db="EMBL/GenBank/DDBJ databases">
        <authorList>
            <person name="Magalhaes I.L.F."/>
            <person name="Oliveira U."/>
            <person name="Santos F.R."/>
            <person name="Vidigal T.H.D.A."/>
            <person name="Brescovit A.D."/>
            <person name="Santos A.J."/>
        </authorList>
    </citation>
    <scope>NUCLEOTIDE SEQUENCE</scope>
    <source>
        <tissue evidence="2">Shoot tissue taken approximately 20 cm above the soil surface</tissue>
    </source>
</reference>
<accession>A0A0A9DIN9</accession>
<dbReference type="EMBL" id="GBRH01210244">
    <property type="protein sequence ID" value="JAD87651.1"/>
    <property type="molecule type" value="Transcribed_RNA"/>
</dbReference>
<organism evidence="2">
    <name type="scientific">Arundo donax</name>
    <name type="common">Giant reed</name>
    <name type="synonym">Donax arundinaceus</name>
    <dbReference type="NCBI Taxonomy" id="35708"/>
    <lineage>
        <taxon>Eukaryota</taxon>
        <taxon>Viridiplantae</taxon>
        <taxon>Streptophyta</taxon>
        <taxon>Embryophyta</taxon>
        <taxon>Tracheophyta</taxon>
        <taxon>Spermatophyta</taxon>
        <taxon>Magnoliopsida</taxon>
        <taxon>Liliopsida</taxon>
        <taxon>Poales</taxon>
        <taxon>Poaceae</taxon>
        <taxon>PACMAD clade</taxon>
        <taxon>Arundinoideae</taxon>
        <taxon>Arundineae</taxon>
        <taxon>Arundo</taxon>
    </lineage>
</organism>
<evidence type="ECO:0000256" key="1">
    <source>
        <dbReference type="SAM" id="MobiDB-lite"/>
    </source>
</evidence>
<dbReference type="AlphaFoldDB" id="A0A0A9DIN9"/>
<name>A0A0A9DIN9_ARUDO</name>